<dbReference type="STRING" id="398527.Bphyt_0062"/>
<dbReference type="KEGG" id="bpy:Bphyt_0062"/>
<dbReference type="eggNOG" id="COG0747">
    <property type="taxonomic scope" value="Bacteria"/>
</dbReference>
<dbReference type="OrthoDB" id="9801799at2"/>
<dbReference type="GO" id="GO:0015833">
    <property type="term" value="P:peptide transport"/>
    <property type="evidence" value="ECO:0007669"/>
    <property type="project" value="TreeGrafter"/>
</dbReference>
<dbReference type="GO" id="GO:1904680">
    <property type="term" value="F:peptide transmembrane transporter activity"/>
    <property type="evidence" value="ECO:0007669"/>
    <property type="project" value="TreeGrafter"/>
</dbReference>
<dbReference type="RefSeq" id="WP_012431171.1">
    <property type="nucleotide sequence ID" value="NC_010681.1"/>
</dbReference>
<dbReference type="PIRSF" id="PIRSF002741">
    <property type="entry name" value="MppA"/>
    <property type="match status" value="1"/>
</dbReference>
<dbReference type="Gene3D" id="3.90.76.10">
    <property type="entry name" value="Dipeptide-binding Protein, Domain 1"/>
    <property type="match status" value="1"/>
</dbReference>
<feature type="domain" description="Solute-binding protein family 5" evidence="1">
    <location>
        <begin position="58"/>
        <end position="411"/>
    </location>
</feature>
<sequence length="521" mass="57152">MKHDRILRVALDWAVDGIDPPRSFGGWNTGRVVQQTHESLVEDDFDTEPSPPDAPTRVVPRLAEHVEVSREARRFVFRLRDGVRFHDGAPLDADAVVLNYERMVRPDSPYYSPVVADFNRAGAAAIECVRALDARTVEFLLCEPFPEFLRYMTQEDAPGAQSLISPAALRRWGADGCTDRAPGTGAFRFERRFETAGGSAVALSRNDAYWGGAPALAGVHFLPFPDLGDRVRALVEGRVDFAYSLEGADLEDLAARGFSVPAFAPPYLWYLVFNLRDPHLSDVRVRRAIACAIDRTALCGTLFPGAALPASSAIPPGAPAHVADLPDRYAYDPQRARALLAEAGVVDTLSLRVVAARAGSAQLDPGSIYACVARDLARIGIRLEVTLHEDWVAYCNQWREGAPDGIAFSEMSWGMSCDLWLEQVLHGANLSPCGFNAGYNRDGVLDALLDRARTTVSTDERIALYRAADARVMDTLPILPLFTSRRGMVAWAPAVEGMKLVNQCWQDFRRVALKSGRPGTD</sequence>
<dbReference type="GO" id="GO:0030288">
    <property type="term" value="C:outer membrane-bounded periplasmic space"/>
    <property type="evidence" value="ECO:0007669"/>
    <property type="project" value="UniProtKB-ARBA"/>
</dbReference>
<dbReference type="SUPFAM" id="SSF53850">
    <property type="entry name" value="Periplasmic binding protein-like II"/>
    <property type="match status" value="1"/>
</dbReference>
<reference evidence="2 3" key="1">
    <citation type="journal article" date="2011" name="J. Bacteriol.">
        <title>Complete genome sequence of the plant growth-promoting endophyte Burkholderia phytofirmans strain PsJN.</title>
        <authorList>
            <person name="Weilharter A."/>
            <person name="Mitter B."/>
            <person name="Shin M.V."/>
            <person name="Chain P.S."/>
            <person name="Nowak J."/>
            <person name="Sessitsch A."/>
        </authorList>
    </citation>
    <scope>NUCLEOTIDE SEQUENCE [LARGE SCALE GENOMIC DNA]</scope>
    <source>
        <strain evidence="3">DSM 17436 / LMG 22146 / PsJN</strain>
    </source>
</reference>
<evidence type="ECO:0000259" key="1">
    <source>
        <dbReference type="Pfam" id="PF00496"/>
    </source>
</evidence>
<name>B2SZD3_PARPJ</name>
<evidence type="ECO:0000313" key="3">
    <source>
        <dbReference type="Proteomes" id="UP000001739"/>
    </source>
</evidence>
<gene>
    <name evidence="2" type="ordered locus">Bphyt_0062</name>
</gene>
<dbReference type="HOGENOM" id="CLU_017028_7_0_4"/>
<dbReference type="Proteomes" id="UP000001739">
    <property type="component" value="Chromosome 1"/>
</dbReference>
<dbReference type="PANTHER" id="PTHR30290">
    <property type="entry name" value="PERIPLASMIC BINDING COMPONENT OF ABC TRANSPORTER"/>
    <property type="match status" value="1"/>
</dbReference>
<dbReference type="GO" id="GO:0043190">
    <property type="term" value="C:ATP-binding cassette (ABC) transporter complex"/>
    <property type="evidence" value="ECO:0007669"/>
    <property type="project" value="InterPro"/>
</dbReference>
<dbReference type="InterPro" id="IPR030678">
    <property type="entry name" value="Peptide/Ni-bd"/>
</dbReference>
<evidence type="ECO:0000313" key="2">
    <source>
        <dbReference type="EMBL" id="ACD14512.1"/>
    </source>
</evidence>
<dbReference type="EMBL" id="CP001052">
    <property type="protein sequence ID" value="ACD14512.1"/>
    <property type="molecule type" value="Genomic_DNA"/>
</dbReference>
<dbReference type="AlphaFoldDB" id="B2SZD3"/>
<proteinExistence type="predicted"/>
<protein>
    <submittedName>
        <fullName evidence="2">Extracellular solute-binding protein family 5</fullName>
    </submittedName>
</protein>
<dbReference type="Gene3D" id="3.10.105.10">
    <property type="entry name" value="Dipeptide-binding Protein, Domain 3"/>
    <property type="match status" value="1"/>
</dbReference>
<dbReference type="InterPro" id="IPR000914">
    <property type="entry name" value="SBP_5_dom"/>
</dbReference>
<organism evidence="2 3">
    <name type="scientific">Paraburkholderia phytofirmans (strain DSM 17436 / LMG 22146 / PsJN)</name>
    <name type="common">Burkholderia phytofirmans</name>
    <dbReference type="NCBI Taxonomy" id="398527"/>
    <lineage>
        <taxon>Bacteria</taxon>
        <taxon>Pseudomonadati</taxon>
        <taxon>Pseudomonadota</taxon>
        <taxon>Betaproteobacteria</taxon>
        <taxon>Burkholderiales</taxon>
        <taxon>Burkholderiaceae</taxon>
        <taxon>Paraburkholderia</taxon>
    </lineage>
</organism>
<dbReference type="Gene3D" id="3.40.190.10">
    <property type="entry name" value="Periplasmic binding protein-like II"/>
    <property type="match status" value="1"/>
</dbReference>
<accession>B2SZD3</accession>
<dbReference type="Pfam" id="PF00496">
    <property type="entry name" value="SBP_bac_5"/>
    <property type="match status" value="1"/>
</dbReference>
<dbReference type="InterPro" id="IPR039424">
    <property type="entry name" value="SBP_5"/>
</dbReference>